<reference evidence="1" key="1">
    <citation type="journal article" date="2022" name="Int. J. Syst. Evol. Microbiol.">
        <title>Pseudomonas aegrilactucae sp. nov. and Pseudomonas morbosilactucae sp. nov., pathogens causing bacterial rot of lettuce in Japan.</title>
        <authorList>
            <person name="Sawada H."/>
            <person name="Fujikawa T."/>
            <person name="Satou M."/>
        </authorList>
    </citation>
    <scope>NUCLEOTIDE SEQUENCE</scope>
    <source>
        <strain evidence="1">0166_1</strain>
    </source>
</reference>
<sequence>MAGIVHIPWYATGMRSDRLSDALARIAPVSMRYGATDYRVYRSRDDRYKFLQTATFETKLEWERYWEGEEFIAFRVNHQGWYQVPVLYSWQDLVVSGGLQPEPITAGVEVGDAQAQ</sequence>
<dbReference type="EMBL" id="CP087164">
    <property type="protein sequence ID" value="UGS35455.1"/>
    <property type="molecule type" value="Genomic_DNA"/>
</dbReference>
<dbReference type="Proteomes" id="UP001162834">
    <property type="component" value="Chromosome"/>
</dbReference>
<keyword evidence="2" id="KW-1185">Reference proteome</keyword>
<dbReference type="AlphaFoldDB" id="A0A9E6XWG6"/>
<dbReference type="KEGG" id="sbae:DSM104329_01843"/>
<name>A0A9E6XWG6_9ACTN</name>
<protein>
    <submittedName>
        <fullName evidence="1">Uncharacterized protein</fullName>
    </submittedName>
</protein>
<dbReference type="RefSeq" id="WP_259315141.1">
    <property type="nucleotide sequence ID" value="NZ_CP087164.1"/>
</dbReference>
<organism evidence="1 2">
    <name type="scientific">Capillimicrobium parvum</name>
    <dbReference type="NCBI Taxonomy" id="2884022"/>
    <lineage>
        <taxon>Bacteria</taxon>
        <taxon>Bacillati</taxon>
        <taxon>Actinomycetota</taxon>
        <taxon>Thermoleophilia</taxon>
        <taxon>Solirubrobacterales</taxon>
        <taxon>Capillimicrobiaceae</taxon>
        <taxon>Capillimicrobium</taxon>
    </lineage>
</organism>
<gene>
    <name evidence="1" type="ORF">DSM104329_01843</name>
</gene>
<evidence type="ECO:0000313" key="2">
    <source>
        <dbReference type="Proteomes" id="UP001162834"/>
    </source>
</evidence>
<evidence type="ECO:0000313" key="1">
    <source>
        <dbReference type="EMBL" id="UGS35455.1"/>
    </source>
</evidence>
<accession>A0A9E6XWG6</accession>
<proteinExistence type="predicted"/>